<dbReference type="Proteomes" id="UP000593567">
    <property type="component" value="Unassembled WGS sequence"/>
</dbReference>
<dbReference type="Gene3D" id="1.20.5.500">
    <property type="entry name" value="Single helix bin"/>
    <property type="match status" value="1"/>
</dbReference>
<reference evidence="9" key="1">
    <citation type="submission" date="2020-06" db="EMBL/GenBank/DDBJ databases">
        <title>Draft genome of Bugula neritina, a colonial animal packing powerful symbionts and potential medicines.</title>
        <authorList>
            <person name="Rayko M."/>
        </authorList>
    </citation>
    <scope>NUCLEOTIDE SEQUENCE [LARGE SCALE GENOMIC DNA]</scope>
    <source>
        <strain evidence="9">Kwan_BN1</strain>
    </source>
</reference>
<comment type="subcellular location">
    <subcellularLocation>
        <location evidence="1">Nucleus</location>
    </subcellularLocation>
</comment>
<evidence type="ECO:0000256" key="1">
    <source>
        <dbReference type="ARBA" id="ARBA00004123"/>
    </source>
</evidence>
<dbReference type="GO" id="GO:0005882">
    <property type="term" value="C:intermediate filament"/>
    <property type="evidence" value="ECO:0007669"/>
    <property type="project" value="UniProtKB-KW"/>
</dbReference>
<gene>
    <name evidence="9" type="ORF">EB796_001417</name>
</gene>
<dbReference type="SMART" id="SM01391">
    <property type="entry name" value="Filament"/>
    <property type="match status" value="1"/>
</dbReference>
<dbReference type="GO" id="GO:0005652">
    <property type="term" value="C:nuclear lamina"/>
    <property type="evidence" value="ECO:0007669"/>
    <property type="project" value="TreeGrafter"/>
</dbReference>
<dbReference type="InterPro" id="IPR001322">
    <property type="entry name" value="Lamin_tail_dom"/>
</dbReference>
<proteinExistence type="predicted"/>
<feature type="coiled-coil region" evidence="5">
    <location>
        <begin position="118"/>
        <end position="242"/>
    </location>
</feature>
<evidence type="ECO:0000256" key="6">
    <source>
        <dbReference type="SAM" id="MobiDB-lite"/>
    </source>
</evidence>
<keyword evidence="4" id="KW-0539">Nucleus</keyword>
<dbReference type="InterPro" id="IPR039008">
    <property type="entry name" value="IF_rod_dom"/>
</dbReference>
<dbReference type="SUPFAM" id="SSF64593">
    <property type="entry name" value="Intermediate filament protein, coiled coil region"/>
    <property type="match status" value="1"/>
</dbReference>
<dbReference type="InterPro" id="IPR036415">
    <property type="entry name" value="Lamin_tail_dom_sf"/>
</dbReference>
<sequence length="444" mass="50609">MRKYTQKDRELSALQKKFAGAEARISDTESKLATALRDVDKAQEKYTRAKSDAEDIDRQLATARKQVEDETLAKVDLENRVQSLKEELAFQTQLHQAELAETRTRLEITLDEVDSRAEKEVENKLQSVLSDLRKQQEEQTQSYREDLENIYESKIQGLQKELASQDVLDEANKSEISTYKSRITELQGQIKKLIGQNAGLESKLVTVEADLALERDRAQATIESKEREIKFLRNQMGEQMKEYQDLLDVKTSLDLEIAAYRKLIEGEEERLNKSQSFTQSKPTPRKRRRVDGAAEKAVEDPVPYISSGSIANNTEISEVSEDGKYIKIRNIADEEVSLSGWKITHKSGDAETEYKFHRTVKLGGGDVVTSTHSFCMSAYVMICRCGVATLVPLMIQQHITCYSLPPQEQASFEMRRAPREFRKAVRRNAAEEKNKEEAKGCLIM</sequence>
<dbReference type="Pfam" id="PF00932">
    <property type="entry name" value="LTD"/>
    <property type="match status" value="1"/>
</dbReference>
<evidence type="ECO:0000256" key="3">
    <source>
        <dbReference type="ARBA" id="ARBA00023054"/>
    </source>
</evidence>
<evidence type="ECO:0000313" key="9">
    <source>
        <dbReference type="EMBL" id="KAF6040300.1"/>
    </source>
</evidence>
<keyword evidence="3 5" id="KW-0175">Coiled coil</keyword>
<dbReference type="AlphaFoldDB" id="A0A7J7KQ27"/>
<name>A0A7J7KQ27_BUGNE</name>
<dbReference type="PANTHER" id="PTHR45721">
    <property type="entry name" value="LAMIN DM0-RELATED"/>
    <property type="match status" value="1"/>
</dbReference>
<keyword evidence="2" id="KW-0403">Intermediate filament</keyword>
<dbReference type="Gene3D" id="2.60.40.1260">
    <property type="entry name" value="Lamin Tail domain"/>
    <property type="match status" value="1"/>
</dbReference>
<dbReference type="Gene3D" id="1.20.5.1160">
    <property type="entry name" value="Vasodilator-stimulated phosphoprotein"/>
    <property type="match status" value="1"/>
</dbReference>
<organism evidence="9 10">
    <name type="scientific">Bugula neritina</name>
    <name type="common">Brown bryozoan</name>
    <name type="synonym">Sertularia neritina</name>
    <dbReference type="NCBI Taxonomy" id="10212"/>
    <lineage>
        <taxon>Eukaryota</taxon>
        <taxon>Metazoa</taxon>
        <taxon>Spiralia</taxon>
        <taxon>Lophotrochozoa</taxon>
        <taxon>Bryozoa</taxon>
        <taxon>Gymnolaemata</taxon>
        <taxon>Cheilostomatida</taxon>
        <taxon>Flustrina</taxon>
        <taxon>Buguloidea</taxon>
        <taxon>Bugulidae</taxon>
        <taxon>Bugula</taxon>
    </lineage>
</organism>
<keyword evidence="10" id="KW-1185">Reference proteome</keyword>
<dbReference type="PROSITE" id="PS51841">
    <property type="entry name" value="LTD"/>
    <property type="match status" value="1"/>
</dbReference>
<dbReference type="GO" id="GO:0051664">
    <property type="term" value="P:nuclear pore localization"/>
    <property type="evidence" value="ECO:0007669"/>
    <property type="project" value="TreeGrafter"/>
</dbReference>
<dbReference type="EMBL" id="VXIV02000163">
    <property type="protein sequence ID" value="KAF6040300.1"/>
    <property type="molecule type" value="Genomic_DNA"/>
</dbReference>
<feature type="coiled-coil region" evidence="5">
    <location>
        <begin position="4"/>
        <end position="94"/>
    </location>
</feature>
<feature type="compositionally biased region" description="Polar residues" evidence="6">
    <location>
        <begin position="273"/>
        <end position="282"/>
    </location>
</feature>
<dbReference type="GO" id="GO:0005200">
    <property type="term" value="F:structural constituent of cytoskeleton"/>
    <property type="evidence" value="ECO:0007669"/>
    <property type="project" value="TreeGrafter"/>
</dbReference>
<evidence type="ECO:0000256" key="4">
    <source>
        <dbReference type="ARBA" id="ARBA00023242"/>
    </source>
</evidence>
<accession>A0A7J7KQ27</accession>
<dbReference type="GO" id="GO:0006998">
    <property type="term" value="P:nuclear envelope organization"/>
    <property type="evidence" value="ECO:0007669"/>
    <property type="project" value="TreeGrafter"/>
</dbReference>
<dbReference type="GO" id="GO:0031507">
    <property type="term" value="P:heterochromatin formation"/>
    <property type="evidence" value="ECO:0007669"/>
    <property type="project" value="TreeGrafter"/>
</dbReference>
<dbReference type="PANTHER" id="PTHR45721:SF11">
    <property type="entry name" value="LAMIN DM0-RELATED"/>
    <property type="match status" value="1"/>
</dbReference>
<feature type="domain" description="IF rod" evidence="8">
    <location>
        <begin position="1"/>
        <end position="271"/>
    </location>
</feature>
<protein>
    <submittedName>
        <fullName evidence="9">Lam</fullName>
    </submittedName>
</protein>
<dbReference type="GO" id="GO:0090435">
    <property type="term" value="P:protein localization to nuclear envelope"/>
    <property type="evidence" value="ECO:0007669"/>
    <property type="project" value="TreeGrafter"/>
</dbReference>
<evidence type="ECO:0000259" key="7">
    <source>
        <dbReference type="PROSITE" id="PS51841"/>
    </source>
</evidence>
<dbReference type="Gene3D" id="1.20.5.170">
    <property type="match status" value="1"/>
</dbReference>
<evidence type="ECO:0000256" key="5">
    <source>
        <dbReference type="SAM" id="Coils"/>
    </source>
</evidence>
<feature type="region of interest" description="Disordered" evidence="6">
    <location>
        <begin position="271"/>
        <end position="295"/>
    </location>
</feature>
<comment type="caution">
    <text evidence="9">The sequence shown here is derived from an EMBL/GenBank/DDBJ whole genome shotgun (WGS) entry which is preliminary data.</text>
</comment>
<dbReference type="PROSITE" id="PS51842">
    <property type="entry name" value="IF_ROD_2"/>
    <property type="match status" value="1"/>
</dbReference>
<evidence type="ECO:0000313" key="10">
    <source>
        <dbReference type="Proteomes" id="UP000593567"/>
    </source>
</evidence>
<dbReference type="GO" id="GO:0007097">
    <property type="term" value="P:nuclear migration"/>
    <property type="evidence" value="ECO:0007669"/>
    <property type="project" value="TreeGrafter"/>
</dbReference>
<feature type="domain" description="LTD" evidence="7">
    <location>
        <begin position="306"/>
        <end position="416"/>
    </location>
</feature>
<dbReference type="OrthoDB" id="102442at2759"/>
<evidence type="ECO:0000259" key="8">
    <source>
        <dbReference type="PROSITE" id="PS51842"/>
    </source>
</evidence>
<dbReference type="Pfam" id="PF00038">
    <property type="entry name" value="Filament"/>
    <property type="match status" value="1"/>
</dbReference>
<dbReference type="SUPFAM" id="SSF74853">
    <property type="entry name" value="Lamin A/C globular tail domain"/>
    <property type="match status" value="1"/>
</dbReference>
<evidence type="ECO:0000256" key="2">
    <source>
        <dbReference type="ARBA" id="ARBA00022754"/>
    </source>
</evidence>